<feature type="compositionally biased region" description="Polar residues" evidence="1">
    <location>
        <begin position="20"/>
        <end position="48"/>
    </location>
</feature>
<organism evidence="2 3">
    <name type="scientific">Arctia plantaginis</name>
    <name type="common">Wood tiger moth</name>
    <name type="synonym">Phalaena plantaginis</name>
    <dbReference type="NCBI Taxonomy" id="874455"/>
    <lineage>
        <taxon>Eukaryota</taxon>
        <taxon>Metazoa</taxon>
        <taxon>Ecdysozoa</taxon>
        <taxon>Arthropoda</taxon>
        <taxon>Hexapoda</taxon>
        <taxon>Insecta</taxon>
        <taxon>Pterygota</taxon>
        <taxon>Neoptera</taxon>
        <taxon>Endopterygota</taxon>
        <taxon>Lepidoptera</taxon>
        <taxon>Glossata</taxon>
        <taxon>Ditrysia</taxon>
        <taxon>Noctuoidea</taxon>
        <taxon>Erebidae</taxon>
        <taxon>Arctiinae</taxon>
        <taxon>Arctia</taxon>
    </lineage>
</organism>
<protein>
    <submittedName>
        <fullName evidence="2">Uncharacterized protein</fullName>
    </submittedName>
</protein>
<feature type="compositionally biased region" description="Polar residues" evidence="1">
    <location>
        <begin position="1"/>
        <end position="12"/>
    </location>
</feature>
<dbReference type="OrthoDB" id="45365at2759"/>
<feature type="compositionally biased region" description="Polar residues" evidence="1">
    <location>
        <begin position="56"/>
        <end position="67"/>
    </location>
</feature>
<accession>A0A8S1ABM6</accession>
<comment type="caution">
    <text evidence="2">The sequence shown here is derived from an EMBL/GenBank/DDBJ whole genome shotgun (WGS) entry which is preliminary data.</text>
</comment>
<dbReference type="EMBL" id="CADEBD010000311">
    <property type="protein sequence ID" value="CAB3241874.1"/>
    <property type="molecule type" value="Genomic_DNA"/>
</dbReference>
<sequence length="137" mass="15796">MDRWLINNSARKSNVEKVPLSSSKRPSASTYSYSESQHGTSFQPSNYVEDQKEQLDPQSPANQINTHQTEEHLELKRIYLGVDATHLLTEVENKENYVHNDSSFLNPKNANDLQPTYYCRFNRAGQGMEESKSPYRL</sequence>
<name>A0A8S1ABM6_ARCPL</name>
<proteinExistence type="predicted"/>
<dbReference type="Proteomes" id="UP000494256">
    <property type="component" value="Unassembled WGS sequence"/>
</dbReference>
<reference evidence="2 3" key="1">
    <citation type="submission" date="2020-04" db="EMBL/GenBank/DDBJ databases">
        <authorList>
            <person name="Wallbank WR R."/>
            <person name="Pardo Diaz C."/>
            <person name="Kozak K."/>
            <person name="Martin S."/>
            <person name="Jiggins C."/>
            <person name="Moest M."/>
            <person name="Warren A I."/>
            <person name="Byers J.R.P. K."/>
            <person name="Montejo-Kovacevich G."/>
            <person name="Yen C E."/>
        </authorList>
    </citation>
    <scope>NUCLEOTIDE SEQUENCE [LARGE SCALE GENOMIC DNA]</scope>
</reference>
<evidence type="ECO:0000256" key="1">
    <source>
        <dbReference type="SAM" id="MobiDB-lite"/>
    </source>
</evidence>
<evidence type="ECO:0000313" key="3">
    <source>
        <dbReference type="Proteomes" id="UP000494256"/>
    </source>
</evidence>
<feature type="region of interest" description="Disordered" evidence="1">
    <location>
        <begin position="1"/>
        <end position="69"/>
    </location>
</feature>
<evidence type="ECO:0000313" key="2">
    <source>
        <dbReference type="EMBL" id="CAB3241874.1"/>
    </source>
</evidence>
<dbReference type="AlphaFoldDB" id="A0A8S1ABM6"/>
<gene>
    <name evidence="2" type="ORF">APLA_LOCUS9652</name>
</gene>